<dbReference type="PROSITE" id="PS51349">
    <property type="entry name" value="FMN_HYDROXY_ACID_DH_2"/>
    <property type="match status" value="1"/>
</dbReference>
<dbReference type="Gene3D" id="3.30.240.20">
    <property type="entry name" value="bsu07140 like domains"/>
    <property type="match status" value="1"/>
</dbReference>
<gene>
    <name evidence="9" type="ORF">PF010_g2673</name>
</gene>
<name>A0A6G0LX02_9STRA</name>
<evidence type="ECO:0000256" key="6">
    <source>
        <dbReference type="SAM" id="Phobius"/>
    </source>
</evidence>
<dbReference type="PROSITE" id="PS50893">
    <property type="entry name" value="ABC_TRANSPORTER_2"/>
    <property type="match status" value="1"/>
</dbReference>
<dbReference type="CDD" id="cd03262">
    <property type="entry name" value="ABC_HisP_GlnQ"/>
    <property type="match status" value="1"/>
</dbReference>
<dbReference type="SUPFAM" id="SSF52540">
    <property type="entry name" value="P-loop containing nucleoside triphosphate hydrolases"/>
    <property type="match status" value="1"/>
</dbReference>
<keyword evidence="5" id="KW-0067">ATP-binding</keyword>
<dbReference type="PANTHER" id="PTHR43166">
    <property type="entry name" value="AMINO ACID IMPORT ATP-BINDING PROTEIN"/>
    <property type="match status" value="1"/>
</dbReference>
<dbReference type="InterPro" id="IPR003593">
    <property type="entry name" value="AAA+_ATPase"/>
</dbReference>
<keyword evidence="6" id="KW-0472">Membrane</keyword>
<evidence type="ECO:0000256" key="3">
    <source>
        <dbReference type="ARBA" id="ARBA00022448"/>
    </source>
</evidence>
<keyword evidence="6" id="KW-0812">Transmembrane</keyword>
<feature type="domain" description="ABC transporter" evidence="7">
    <location>
        <begin position="2"/>
        <end position="241"/>
    </location>
</feature>
<dbReference type="PROSITE" id="PS00211">
    <property type="entry name" value="ABC_TRANSPORTER_1"/>
    <property type="match status" value="1"/>
</dbReference>
<evidence type="ECO:0000259" key="8">
    <source>
        <dbReference type="PROSITE" id="PS51349"/>
    </source>
</evidence>
<dbReference type="InterPro" id="IPR007353">
    <property type="entry name" value="DUF421"/>
</dbReference>
<dbReference type="GO" id="GO:0016491">
    <property type="term" value="F:oxidoreductase activity"/>
    <property type="evidence" value="ECO:0007669"/>
    <property type="project" value="InterPro"/>
</dbReference>
<dbReference type="SMART" id="SM00382">
    <property type="entry name" value="AAA"/>
    <property type="match status" value="1"/>
</dbReference>
<evidence type="ECO:0000313" key="9">
    <source>
        <dbReference type="EMBL" id="KAE9133832.1"/>
    </source>
</evidence>
<evidence type="ECO:0000256" key="5">
    <source>
        <dbReference type="ARBA" id="ARBA00022840"/>
    </source>
</evidence>
<dbReference type="GO" id="GO:0005524">
    <property type="term" value="F:ATP binding"/>
    <property type="evidence" value="ECO:0007669"/>
    <property type="project" value="UniProtKB-KW"/>
</dbReference>
<organism evidence="9 10">
    <name type="scientific">Phytophthora fragariae</name>
    <dbReference type="NCBI Taxonomy" id="53985"/>
    <lineage>
        <taxon>Eukaryota</taxon>
        <taxon>Sar</taxon>
        <taxon>Stramenopiles</taxon>
        <taxon>Oomycota</taxon>
        <taxon>Peronosporomycetes</taxon>
        <taxon>Peronosporales</taxon>
        <taxon>Peronosporaceae</taxon>
        <taxon>Phytophthora</taxon>
    </lineage>
</organism>
<dbReference type="InterPro" id="IPR003439">
    <property type="entry name" value="ABC_transporter-like_ATP-bd"/>
</dbReference>
<comment type="cofactor">
    <cofactor evidence="1">
        <name>FMN</name>
        <dbReference type="ChEBI" id="CHEBI:58210"/>
    </cofactor>
</comment>
<dbReference type="InterPro" id="IPR027417">
    <property type="entry name" value="P-loop_NTPase"/>
</dbReference>
<dbReference type="GO" id="GO:0005886">
    <property type="term" value="C:plasma membrane"/>
    <property type="evidence" value="ECO:0007669"/>
    <property type="project" value="UniProtKB-SubCell"/>
</dbReference>
<dbReference type="EMBL" id="QXFX01000075">
    <property type="protein sequence ID" value="KAE9133832.1"/>
    <property type="molecule type" value="Genomic_DNA"/>
</dbReference>
<dbReference type="Pfam" id="PF04239">
    <property type="entry name" value="DUF421"/>
    <property type="match status" value="1"/>
</dbReference>
<protein>
    <recommendedName>
        <fullName evidence="11">ABC transporter domain-containing protein</fullName>
    </recommendedName>
</protein>
<dbReference type="SUPFAM" id="SSF51395">
    <property type="entry name" value="FMN-linked oxidoreductases"/>
    <property type="match status" value="1"/>
</dbReference>
<keyword evidence="4" id="KW-0547">Nucleotide-binding</keyword>
<comment type="caution">
    <text evidence="9">The sequence shown here is derived from an EMBL/GenBank/DDBJ whole genome shotgun (WGS) entry which is preliminary data.</text>
</comment>
<dbReference type="InterPro" id="IPR000262">
    <property type="entry name" value="FMN-dep_DH"/>
</dbReference>
<keyword evidence="6" id="KW-1133">Transmembrane helix</keyword>
<dbReference type="InterPro" id="IPR023090">
    <property type="entry name" value="UPF0702_alpha/beta_dom_sf"/>
</dbReference>
<evidence type="ECO:0000256" key="2">
    <source>
        <dbReference type="ARBA" id="ARBA00004202"/>
    </source>
</evidence>
<dbReference type="InterPro" id="IPR013785">
    <property type="entry name" value="Aldolase_TIM"/>
</dbReference>
<reference evidence="9 10" key="1">
    <citation type="submission" date="2018-09" db="EMBL/GenBank/DDBJ databases">
        <title>Genomic investigation of the strawberry pathogen Phytophthora fragariae indicates pathogenicity is determined by transcriptional variation in three key races.</title>
        <authorList>
            <person name="Adams T.M."/>
            <person name="Armitage A.D."/>
            <person name="Sobczyk M.K."/>
            <person name="Bates H.J."/>
            <person name="Dunwell J.M."/>
            <person name="Nellist C.F."/>
            <person name="Harrison R.J."/>
        </authorList>
    </citation>
    <scope>NUCLEOTIDE SEQUENCE [LARGE SCALE GENOMIC DNA]</scope>
    <source>
        <strain evidence="9 10">ONT-3</strain>
    </source>
</reference>
<keyword evidence="3" id="KW-0813">Transport</keyword>
<feature type="transmembrane region" description="Helical" evidence="6">
    <location>
        <begin position="369"/>
        <end position="388"/>
    </location>
</feature>
<proteinExistence type="predicted"/>
<dbReference type="Gene3D" id="3.40.50.300">
    <property type="entry name" value="P-loop containing nucleotide triphosphate hydrolases"/>
    <property type="match status" value="1"/>
</dbReference>
<evidence type="ECO:0000259" key="7">
    <source>
        <dbReference type="PROSITE" id="PS50893"/>
    </source>
</evidence>
<dbReference type="GO" id="GO:0016887">
    <property type="term" value="F:ATP hydrolysis activity"/>
    <property type="evidence" value="ECO:0007669"/>
    <property type="project" value="InterPro"/>
</dbReference>
<dbReference type="InterPro" id="IPR017871">
    <property type="entry name" value="ABC_transporter-like_CS"/>
</dbReference>
<evidence type="ECO:0000256" key="1">
    <source>
        <dbReference type="ARBA" id="ARBA00001917"/>
    </source>
</evidence>
<accession>A0A6G0LX02</accession>
<feature type="transmembrane region" description="Helical" evidence="6">
    <location>
        <begin position="343"/>
        <end position="362"/>
    </location>
</feature>
<evidence type="ECO:0000313" key="10">
    <source>
        <dbReference type="Proteomes" id="UP000488956"/>
    </source>
</evidence>
<evidence type="ECO:0000256" key="4">
    <source>
        <dbReference type="ARBA" id="ARBA00022741"/>
    </source>
</evidence>
<dbReference type="InterPro" id="IPR050086">
    <property type="entry name" value="MetN_ABC_transporter-like"/>
</dbReference>
<dbReference type="Pfam" id="PF00005">
    <property type="entry name" value="ABC_tran"/>
    <property type="match status" value="1"/>
</dbReference>
<evidence type="ECO:0008006" key="11">
    <source>
        <dbReference type="Google" id="ProtNLM"/>
    </source>
</evidence>
<dbReference type="Pfam" id="PF01070">
    <property type="entry name" value="FMN_dh"/>
    <property type="match status" value="1"/>
</dbReference>
<dbReference type="Gene3D" id="3.20.20.70">
    <property type="entry name" value="Aldolase class I"/>
    <property type="match status" value="1"/>
</dbReference>
<sequence>MISIEQLYKNFNGQPVLRGIDLHVERGRTAAVIGPSGSGKSTLLRCMNLLEVPDKGRLAIDQTSLTFGAAKLGNGDVLAIRRQTGMVFQSHNLFPHLTALENTMEGQLIVLKRPKAEARRNGIALLDKVGLHNLYDRYPYQLSGGQQQRVGIARAMAMNPKVILFDEPTSALDPELIGEVLSVIRKLADEGMTMVIVTHEMGFAREVADEILFMDEGVIAHRGTPEEIFGDSGHERTRRFLTQFRERQLDGAVATLDVLPSICEAVGGKVPILMDGGIRRGADILKAVSLGAAAVLIGRPYAYALAVAGEKGVHEAVSHLIAETELQLAISGRSSIQDIDASLVVKAMLVLFVGFCLLRILGKKTAGEMTGLEIITLLAMASVTGHAIPRDGIWVTLGCLCVFVALLVTIQYLAVKYNRVEKLFMGTATLVIQEGAIIPENLKKLRLTVDQLEAKLREKGIGSFADVKTATIEISGQLGYELMNHAKPLTVGDLDKRLMQLELIRPKQQQPPKREDNLFQEVIVDGHTKKIPPELN</sequence>
<dbReference type="InterPro" id="IPR037396">
    <property type="entry name" value="FMN_HAD"/>
</dbReference>
<dbReference type="PANTHER" id="PTHR43166:SF35">
    <property type="entry name" value="L-CYSTINE IMPORT ATP-BINDING PROTEIN TCYN"/>
    <property type="match status" value="1"/>
</dbReference>
<comment type="subcellular location">
    <subcellularLocation>
        <location evidence="2">Cell membrane</location>
        <topology evidence="2">Peripheral membrane protein</topology>
    </subcellularLocation>
</comment>
<dbReference type="Proteomes" id="UP000488956">
    <property type="component" value="Unassembled WGS sequence"/>
</dbReference>
<feature type="transmembrane region" description="Helical" evidence="6">
    <location>
        <begin position="394"/>
        <end position="415"/>
    </location>
</feature>
<dbReference type="AlphaFoldDB" id="A0A6G0LX02"/>
<feature type="domain" description="FMN hydroxy acid dehydrogenase" evidence="8">
    <location>
        <begin position="247"/>
        <end position="349"/>
    </location>
</feature>